<feature type="compositionally biased region" description="Basic and acidic residues" evidence="1">
    <location>
        <begin position="307"/>
        <end position="320"/>
    </location>
</feature>
<dbReference type="STRING" id="5875.Q4MYF9"/>
<dbReference type="InParanoid" id="Q4MYF9"/>
<evidence type="ECO:0000313" key="4">
    <source>
        <dbReference type="Proteomes" id="UP000001949"/>
    </source>
</evidence>
<feature type="compositionally biased region" description="Pro residues" evidence="1">
    <location>
        <begin position="247"/>
        <end position="258"/>
    </location>
</feature>
<evidence type="ECO:0008006" key="5">
    <source>
        <dbReference type="Google" id="ProtNLM"/>
    </source>
</evidence>
<feature type="compositionally biased region" description="Low complexity" evidence="1">
    <location>
        <begin position="259"/>
        <end position="268"/>
    </location>
</feature>
<protein>
    <recommendedName>
        <fullName evidence="5">Theileria-specific sub-telomeric protein, SVSP family</fullName>
    </recommendedName>
</protein>
<feature type="region of interest" description="Disordered" evidence="1">
    <location>
        <begin position="228"/>
        <end position="281"/>
    </location>
</feature>
<evidence type="ECO:0000313" key="3">
    <source>
        <dbReference type="EMBL" id="EAN30723.1"/>
    </source>
</evidence>
<name>Q4MYF9_THEPA</name>
<accession>Q4MYF9</accession>
<comment type="caution">
    <text evidence="3">The sequence shown here is derived from an EMBL/GenBank/DDBJ whole genome shotgun (WGS) entry which is preliminary data.</text>
</comment>
<dbReference type="Proteomes" id="UP000001949">
    <property type="component" value="Unassembled WGS sequence"/>
</dbReference>
<feature type="compositionally biased region" description="Polar residues" evidence="1">
    <location>
        <begin position="269"/>
        <end position="278"/>
    </location>
</feature>
<evidence type="ECO:0000256" key="1">
    <source>
        <dbReference type="SAM" id="MobiDB-lite"/>
    </source>
</evidence>
<dbReference type="GeneID" id="3499818"/>
<dbReference type="Pfam" id="PF04385">
    <property type="entry name" value="FAINT"/>
    <property type="match status" value="1"/>
</dbReference>
<keyword evidence="4" id="KW-1185">Reference proteome</keyword>
<feature type="signal peptide" evidence="2">
    <location>
        <begin position="1"/>
        <end position="21"/>
    </location>
</feature>
<feature type="chain" id="PRO_5004240800" description="Theileria-specific sub-telomeric protein, SVSP family" evidence="2">
    <location>
        <begin position="22"/>
        <end position="568"/>
    </location>
</feature>
<dbReference type="KEGG" id="tpv:TP03_0881"/>
<organism evidence="3 4">
    <name type="scientific">Theileria parva</name>
    <name type="common">East coast fever infection agent</name>
    <dbReference type="NCBI Taxonomy" id="5875"/>
    <lineage>
        <taxon>Eukaryota</taxon>
        <taxon>Sar</taxon>
        <taxon>Alveolata</taxon>
        <taxon>Apicomplexa</taxon>
        <taxon>Aconoidasida</taxon>
        <taxon>Piroplasmida</taxon>
        <taxon>Theileriidae</taxon>
        <taxon>Theileria</taxon>
    </lineage>
</organism>
<evidence type="ECO:0000256" key="2">
    <source>
        <dbReference type="SAM" id="SignalP"/>
    </source>
</evidence>
<keyword evidence="2" id="KW-0732">Signal</keyword>
<dbReference type="VEuPathDB" id="PiroplasmaDB:TpMuguga_03g00881"/>
<dbReference type="eggNOG" id="ENOG502QU2K">
    <property type="taxonomic scope" value="Eukaryota"/>
</dbReference>
<dbReference type="AlphaFoldDB" id="Q4MYF9"/>
<reference evidence="3 4" key="1">
    <citation type="journal article" date="2005" name="Science">
        <title>Genome sequence of Theileria parva, a bovine pathogen that transforms lymphocytes.</title>
        <authorList>
            <person name="Gardner M.J."/>
            <person name="Bishop R."/>
            <person name="Shah T."/>
            <person name="de Villiers E.P."/>
            <person name="Carlton J.M."/>
            <person name="Hall N."/>
            <person name="Ren Q."/>
            <person name="Paulsen I.T."/>
            <person name="Pain A."/>
            <person name="Berriman M."/>
            <person name="Wilson R.J.M."/>
            <person name="Sato S."/>
            <person name="Ralph S.A."/>
            <person name="Mann D.J."/>
            <person name="Xiong Z."/>
            <person name="Shallom S.J."/>
            <person name="Weidman J."/>
            <person name="Jiang L."/>
            <person name="Lynn J."/>
            <person name="Weaver B."/>
            <person name="Shoaibi A."/>
            <person name="Domingo A.R."/>
            <person name="Wasawo D."/>
            <person name="Crabtree J."/>
            <person name="Wortman J.R."/>
            <person name="Haas B."/>
            <person name="Angiuoli S.V."/>
            <person name="Creasy T.H."/>
            <person name="Lu C."/>
            <person name="Suh B."/>
            <person name="Silva J.C."/>
            <person name="Utterback T.R."/>
            <person name="Feldblyum T.V."/>
            <person name="Pertea M."/>
            <person name="Allen J."/>
            <person name="Nierman W.C."/>
            <person name="Taracha E.L.N."/>
            <person name="Salzberg S.L."/>
            <person name="White O.R."/>
            <person name="Fitzhugh H.A."/>
            <person name="Morzaria S."/>
            <person name="Venter J.C."/>
            <person name="Fraser C.M."/>
            <person name="Nene V."/>
        </authorList>
    </citation>
    <scope>NUCLEOTIDE SEQUENCE [LARGE SCALE GENOMIC DNA]</scope>
    <source>
        <strain evidence="3 4">Muguga</strain>
    </source>
</reference>
<sequence length="568" mass="67923">MYKNIVYNFILIFIIIKYVESQDNDPDQPADDEEEDNNFDVLDIEQIIQERLSRFDDPQYQPDYQQLEESQYQPQPETQPQPLTQPQYYDLYQTQPEPQYQPEQFGQYEPQQYGPEYQLYQTQTHHIEQQSDTYGYYEQSGVSQPQQYYVPSAPQTQIQIQIQPQSYDQYQPYAPVTQPHTTQEPLYQYYLPESQDQYGYQLQYETQTLYDTGQQPITETQPQEQYYYPYQPTQPTPQVPQQQYYEPPQPQPTQPPQYGPYQHYMPPQTVTKAKQPTEQLEPEVIQVQQIDDEEREKKRQQRAKLLDKLKRKIQRPDKTKPSKQQTAQPRKRKRPRTTSGDQGEEEEEQKPKRGRLPKSYRKSRHIKLFKFDSEGNLVQMTERDYDIRHSDKTRSIYEFKTNLEQIEFDNEVIYVHTSGTPYCFSLSHSKKTDIIIITNIQEFVLIKKNKGIWTRTDHVTPYYVKFYKRDSGGNEVLITSDQYSIHFTSIGSFRYKFHPGIKCTKIIVKDMVAWKKSNKDDGFPELIYVSPKLSVILRFKKYTKTLGKKHKKYKILHTKKNLKEPKYI</sequence>
<proteinExistence type="predicted"/>
<gene>
    <name evidence="3" type="ordered locus">TP03_0881</name>
</gene>
<dbReference type="RefSeq" id="XP_763006.1">
    <property type="nucleotide sequence ID" value="XM_757913.1"/>
</dbReference>
<dbReference type="EMBL" id="AAGK01000006">
    <property type="protein sequence ID" value="EAN30723.1"/>
    <property type="molecule type" value="Genomic_DNA"/>
</dbReference>
<dbReference type="InterPro" id="IPR007480">
    <property type="entry name" value="DUF529"/>
</dbReference>
<feature type="region of interest" description="Disordered" evidence="1">
    <location>
        <begin position="307"/>
        <end position="359"/>
    </location>
</feature>